<name>A0A066YWF5_9ACTN</name>
<reference evidence="2 3" key="1">
    <citation type="submission" date="2014-05" db="EMBL/GenBank/DDBJ databases">
        <title>Draft Genome Sequence of Kitasatospora cheerisanensis KCTC 2395.</title>
        <authorList>
            <person name="Nam D.H."/>
        </authorList>
    </citation>
    <scope>NUCLEOTIDE SEQUENCE [LARGE SCALE GENOMIC DNA]</scope>
    <source>
        <strain evidence="2 3">KCTC 2395</strain>
    </source>
</reference>
<feature type="region of interest" description="Disordered" evidence="1">
    <location>
        <begin position="275"/>
        <end position="295"/>
    </location>
</feature>
<dbReference type="AlphaFoldDB" id="A0A066YWF5"/>
<feature type="compositionally biased region" description="Basic and acidic residues" evidence="1">
    <location>
        <begin position="60"/>
        <end position="71"/>
    </location>
</feature>
<accession>A0A066YWF5</accession>
<gene>
    <name evidence="2" type="ORF">KCH_59490</name>
</gene>
<comment type="caution">
    <text evidence="2">The sequence shown here is derived from an EMBL/GenBank/DDBJ whole genome shotgun (WGS) entry which is preliminary data.</text>
</comment>
<evidence type="ECO:0000313" key="2">
    <source>
        <dbReference type="EMBL" id="KDN82240.1"/>
    </source>
</evidence>
<organism evidence="2 3">
    <name type="scientific">Kitasatospora cheerisanensis KCTC 2395</name>
    <dbReference type="NCBI Taxonomy" id="1348663"/>
    <lineage>
        <taxon>Bacteria</taxon>
        <taxon>Bacillati</taxon>
        <taxon>Actinomycetota</taxon>
        <taxon>Actinomycetes</taxon>
        <taxon>Kitasatosporales</taxon>
        <taxon>Streptomycetaceae</taxon>
        <taxon>Kitasatospora</taxon>
    </lineage>
</organism>
<evidence type="ECO:0000313" key="3">
    <source>
        <dbReference type="Proteomes" id="UP000027178"/>
    </source>
</evidence>
<sequence length="375" mass="38049">MQRAALGGLPQRGRRGRFVLGERAVQFAGEQVQAGGPVQSGEFDQRAVLGEQRRPVGGQHEGRLRSERGEREGLTAGQVGVVEVHGDPHPGQQAPQFGLGRGVADGVVAGLEDLLRQVGDLAAQGVEVDPSVGRGGRPVRGVAEQGTGAGPGRAVQLHQSAGADRPFQLGEFGGAAERGGPAAGEQRDLFAADRVRPAAGHQEGHRGAVPGVHHQAVVADHHRSEGVAFEVEAAVVADGGPGRPAPPAASVVLLVSDSPGSSIAQSLPAVDRDRFLVGGPRGRPAGTKGAGPAGLRARGRLRNCLRRPGIGQASAAGATRPRRTTVSARAVHCTSPSAAAGPGGRCGVRGRRAVRGVSCSPFGRCVTANGGFGHG</sequence>
<keyword evidence="3" id="KW-1185">Reference proteome</keyword>
<dbReference type="EMBL" id="JNBY01000115">
    <property type="protein sequence ID" value="KDN82240.1"/>
    <property type="molecule type" value="Genomic_DNA"/>
</dbReference>
<dbReference type="Proteomes" id="UP000027178">
    <property type="component" value="Unassembled WGS sequence"/>
</dbReference>
<proteinExistence type="predicted"/>
<protein>
    <submittedName>
        <fullName evidence="2">Uncharacterized protein</fullName>
    </submittedName>
</protein>
<evidence type="ECO:0000256" key="1">
    <source>
        <dbReference type="SAM" id="MobiDB-lite"/>
    </source>
</evidence>
<feature type="region of interest" description="Disordered" evidence="1">
    <location>
        <begin position="51"/>
        <end position="71"/>
    </location>
</feature>
<dbReference type="HOGENOM" id="CLU_737281_0_0_11"/>